<dbReference type="Proteomes" id="UP001219518">
    <property type="component" value="Unassembled WGS sequence"/>
</dbReference>
<evidence type="ECO:0000313" key="3">
    <source>
        <dbReference type="Proteomes" id="UP001219518"/>
    </source>
</evidence>
<dbReference type="PROSITE" id="PS51257">
    <property type="entry name" value="PROKAR_LIPOPROTEIN"/>
    <property type="match status" value="1"/>
</dbReference>
<dbReference type="AlphaFoldDB" id="A0AAE1LL54"/>
<dbReference type="EMBL" id="JAHWGI010001094">
    <property type="protein sequence ID" value="KAK3922549.1"/>
    <property type="molecule type" value="Genomic_DNA"/>
</dbReference>
<organism evidence="2 3">
    <name type="scientific">Frankliniella fusca</name>
    <dbReference type="NCBI Taxonomy" id="407009"/>
    <lineage>
        <taxon>Eukaryota</taxon>
        <taxon>Metazoa</taxon>
        <taxon>Ecdysozoa</taxon>
        <taxon>Arthropoda</taxon>
        <taxon>Hexapoda</taxon>
        <taxon>Insecta</taxon>
        <taxon>Pterygota</taxon>
        <taxon>Neoptera</taxon>
        <taxon>Paraneoptera</taxon>
        <taxon>Thysanoptera</taxon>
        <taxon>Terebrantia</taxon>
        <taxon>Thripoidea</taxon>
        <taxon>Thripidae</taxon>
        <taxon>Frankliniella</taxon>
    </lineage>
</organism>
<gene>
    <name evidence="2" type="ORF">KUF71_012006</name>
</gene>
<name>A0AAE1LL54_9NEOP</name>
<feature type="region of interest" description="Disordered" evidence="1">
    <location>
        <begin position="32"/>
        <end position="70"/>
    </location>
</feature>
<reference evidence="2" key="2">
    <citation type="journal article" date="2023" name="BMC Genomics">
        <title>Pest status, molecular evolution, and epigenetic factors derived from the genome assembly of Frankliniella fusca, a thysanopteran phytovirus vector.</title>
        <authorList>
            <person name="Catto M.A."/>
            <person name="Labadie P.E."/>
            <person name="Jacobson A.L."/>
            <person name="Kennedy G.G."/>
            <person name="Srinivasan R."/>
            <person name="Hunt B.G."/>
        </authorList>
    </citation>
    <scope>NUCLEOTIDE SEQUENCE</scope>
    <source>
        <strain evidence="2">PL_HMW_Pooled</strain>
    </source>
</reference>
<accession>A0AAE1LL54</accession>
<evidence type="ECO:0000256" key="1">
    <source>
        <dbReference type="SAM" id="MobiDB-lite"/>
    </source>
</evidence>
<proteinExistence type="predicted"/>
<comment type="caution">
    <text evidence="2">The sequence shown here is derived from an EMBL/GenBank/DDBJ whole genome shotgun (WGS) entry which is preliminary data.</text>
</comment>
<protein>
    <submittedName>
        <fullName evidence="2">Peroxisome assembly protein 12</fullName>
    </submittedName>
</protein>
<sequence length="70" mass="7919">MQANDYKTLLFENCFSFASFFCSCKVADPMGLWNSKKNSTRSRRPRSASIKPFATAEVDSPINLSPHQEN</sequence>
<reference evidence="2" key="1">
    <citation type="submission" date="2021-07" db="EMBL/GenBank/DDBJ databases">
        <authorList>
            <person name="Catto M.A."/>
            <person name="Jacobson A."/>
            <person name="Kennedy G."/>
            <person name="Labadie P."/>
            <person name="Hunt B.G."/>
            <person name="Srinivasan R."/>
        </authorList>
    </citation>
    <scope>NUCLEOTIDE SEQUENCE</scope>
    <source>
        <strain evidence="2">PL_HMW_Pooled</strain>
        <tissue evidence="2">Head</tissue>
    </source>
</reference>
<keyword evidence="3" id="KW-1185">Reference proteome</keyword>
<evidence type="ECO:0000313" key="2">
    <source>
        <dbReference type="EMBL" id="KAK3922549.1"/>
    </source>
</evidence>